<feature type="domain" description="Radical SAM core" evidence="6">
    <location>
        <begin position="6"/>
        <end position="229"/>
    </location>
</feature>
<keyword evidence="3" id="KW-0408">Iron</keyword>
<dbReference type="Gene3D" id="3.20.20.70">
    <property type="entry name" value="Aldolase class I"/>
    <property type="match status" value="1"/>
</dbReference>
<dbReference type="CDD" id="cd01335">
    <property type="entry name" value="Radical_SAM"/>
    <property type="match status" value="1"/>
</dbReference>
<feature type="non-terminal residue" evidence="7">
    <location>
        <position position="315"/>
    </location>
</feature>
<dbReference type="GO" id="GO:0003824">
    <property type="term" value="F:catalytic activity"/>
    <property type="evidence" value="ECO:0007669"/>
    <property type="project" value="InterPro"/>
</dbReference>
<evidence type="ECO:0000313" key="7">
    <source>
        <dbReference type="EMBL" id="PIE31905.1"/>
    </source>
</evidence>
<dbReference type="InterPro" id="IPR050377">
    <property type="entry name" value="Radical_SAM_PqqE_MftC-like"/>
</dbReference>
<dbReference type="SFLD" id="SFLDG01067">
    <property type="entry name" value="SPASM/twitch_domain_containing"/>
    <property type="match status" value="1"/>
</dbReference>
<keyword evidence="2" id="KW-0479">Metal-binding</keyword>
<keyword evidence="4" id="KW-0411">Iron-sulfur</keyword>
<dbReference type="InterPro" id="IPR058240">
    <property type="entry name" value="rSAM_sf"/>
</dbReference>
<accession>A0A2G6K8D8</accession>
<dbReference type="SFLD" id="SFLDS00029">
    <property type="entry name" value="Radical_SAM"/>
    <property type="match status" value="1"/>
</dbReference>
<name>A0A2G6K8D8_9BACT</name>
<feature type="compositionally biased region" description="Polar residues" evidence="5">
    <location>
        <begin position="276"/>
        <end position="292"/>
    </location>
</feature>
<evidence type="ECO:0000256" key="4">
    <source>
        <dbReference type="ARBA" id="ARBA00023014"/>
    </source>
</evidence>
<feature type="region of interest" description="Disordered" evidence="5">
    <location>
        <begin position="276"/>
        <end position="315"/>
    </location>
</feature>
<dbReference type="GO" id="GO:0046872">
    <property type="term" value="F:metal ion binding"/>
    <property type="evidence" value="ECO:0007669"/>
    <property type="project" value="UniProtKB-KW"/>
</dbReference>
<dbReference type="SMART" id="SM00729">
    <property type="entry name" value="Elp3"/>
    <property type="match status" value="1"/>
</dbReference>
<proteinExistence type="predicted"/>
<sequence length="315" mass="36134">MTTKQVQFPTHLLIETTTRCNLRCKQCAHVINKYDFADMHLETFDKLRPLFPHAEQVALYGHGETFLYPHFFEMLEELKQHALSVYVTTNGTLITEEVATRLVELELDKLAFSLDAATPELFNEIRRGADFKKVLQNIRTLNALKKQAGRDDQPTLSIMYCAMQSNIQELPKLVRLADELNMTHGVAVMNIYEYGISGETLVGHPELAEASINEANRLAHRLAVPLGGLQHGFEGIHITPVRLSIGEKMYRNYREFQRSFDRTSLFKTKLARLLNRMNSSNGNRQAQQPSQDTKPEHMDAGEMVRVKECRDPWEF</sequence>
<evidence type="ECO:0000259" key="6">
    <source>
        <dbReference type="PROSITE" id="PS51918"/>
    </source>
</evidence>
<evidence type="ECO:0000256" key="3">
    <source>
        <dbReference type="ARBA" id="ARBA00023004"/>
    </source>
</evidence>
<evidence type="ECO:0000256" key="5">
    <source>
        <dbReference type="SAM" id="MobiDB-lite"/>
    </source>
</evidence>
<dbReference type="InterPro" id="IPR013785">
    <property type="entry name" value="Aldolase_TIM"/>
</dbReference>
<feature type="compositionally biased region" description="Basic and acidic residues" evidence="5">
    <location>
        <begin position="293"/>
        <end position="315"/>
    </location>
</feature>
<evidence type="ECO:0000256" key="1">
    <source>
        <dbReference type="ARBA" id="ARBA00022691"/>
    </source>
</evidence>
<dbReference type="InterPro" id="IPR006638">
    <property type="entry name" value="Elp3/MiaA/NifB-like_rSAM"/>
</dbReference>
<gene>
    <name evidence="7" type="ORF">CSA56_16955</name>
</gene>
<organism evidence="7 8">
    <name type="scientific">candidate division KSB3 bacterium</name>
    <dbReference type="NCBI Taxonomy" id="2044937"/>
    <lineage>
        <taxon>Bacteria</taxon>
        <taxon>candidate division KSB3</taxon>
    </lineage>
</organism>
<dbReference type="AlphaFoldDB" id="A0A2G6K8D8"/>
<dbReference type="GO" id="GO:0051536">
    <property type="term" value="F:iron-sulfur cluster binding"/>
    <property type="evidence" value="ECO:0007669"/>
    <property type="project" value="UniProtKB-KW"/>
</dbReference>
<dbReference type="PROSITE" id="PS51918">
    <property type="entry name" value="RADICAL_SAM"/>
    <property type="match status" value="1"/>
</dbReference>
<keyword evidence="1" id="KW-0949">S-adenosyl-L-methionine</keyword>
<dbReference type="Pfam" id="PF04055">
    <property type="entry name" value="Radical_SAM"/>
    <property type="match status" value="1"/>
</dbReference>
<dbReference type="Proteomes" id="UP000230821">
    <property type="component" value="Unassembled WGS sequence"/>
</dbReference>
<evidence type="ECO:0000313" key="8">
    <source>
        <dbReference type="Proteomes" id="UP000230821"/>
    </source>
</evidence>
<dbReference type="EMBL" id="PDSK01000124">
    <property type="protein sequence ID" value="PIE31905.1"/>
    <property type="molecule type" value="Genomic_DNA"/>
</dbReference>
<dbReference type="InterPro" id="IPR007197">
    <property type="entry name" value="rSAM"/>
</dbReference>
<dbReference type="PANTHER" id="PTHR11228">
    <property type="entry name" value="RADICAL SAM DOMAIN PROTEIN"/>
    <property type="match status" value="1"/>
</dbReference>
<reference evidence="7 8" key="1">
    <citation type="submission" date="2017-10" db="EMBL/GenBank/DDBJ databases">
        <title>Novel microbial diversity and functional potential in the marine mammal oral microbiome.</title>
        <authorList>
            <person name="Dudek N.K."/>
            <person name="Sun C.L."/>
            <person name="Burstein D."/>
            <person name="Kantor R.S."/>
            <person name="Aliaga Goltsman D.S."/>
            <person name="Bik E.M."/>
            <person name="Thomas B.C."/>
            <person name="Banfield J.F."/>
            <person name="Relman D.A."/>
        </authorList>
    </citation>
    <scope>NUCLEOTIDE SEQUENCE [LARGE SCALE GENOMIC DNA]</scope>
    <source>
        <strain evidence="7">DOLJORAL78_47_16</strain>
    </source>
</reference>
<protein>
    <recommendedName>
        <fullName evidence="6">Radical SAM core domain-containing protein</fullName>
    </recommendedName>
</protein>
<evidence type="ECO:0000256" key="2">
    <source>
        <dbReference type="ARBA" id="ARBA00022723"/>
    </source>
</evidence>
<dbReference type="SUPFAM" id="SSF102114">
    <property type="entry name" value="Radical SAM enzymes"/>
    <property type="match status" value="1"/>
</dbReference>
<comment type="caution">
    <text evidence="7">The sequence shown here is derived from an EMBL/GenBank/DDBJ whole genome shotgun (WGS) entry which is preliminary data.</text>
</comment>
<dbReference type="PANTHER" id="PTHR11228:SF7">
    <property type="entry name" value="PQQA PEPTIDE CYCLASE"/>
    <property type="match status" value="1"/>
</dbReference>